<dbReference type="SUPFAM" id="SSF56300">
    <property type="entry name" value="Metallo-dependent phosphatases"/>
    <property type="match status" value="1"/>
</dbReference>
<dbReference type="FunFam" id="3.60.21.10:FF:000035">
    <property type="entry name" value="Lariat debranching enzyme"/>
    <property type="match status" value="1"/>
</dbReference>
<dbReference type="InterPro" id="IPR007708">
    <property type="entry name" value="DBR1_C"/>
</dbReference>
<feature type="non-terminal residue" evidence="14">
    <location>
        <position position="1"/>
    </location>
</feature>
<keyword evidence="6" id="KW-0507">mRNA processing</keyword>
<dbReference type="AlphaFoldDB" id="A0A0C3Q4G4"/>
<evidence type="ECO:0000256" key="4">
    <source>
        <dbReference type="ARBA" id="ARBA00004123"/>
    </source>
</evidence>
<reference evidence="15" key="2">
    <citation type="submission" date="2015-01" db="EMBL/GenBank/DDBJ databases">
        <title>Evolutionary Origins and Diversification of the Mycorrhizal Mutualists.</title>
        <authorList>
            <consortium name="DOE Joint Genome Institute"/>
            <consortium name="Mycorrhizal Genomics Consortium"/>
            <person name="Kohler A."/>
            <person name="Kuo A."/>
            <person name="Nagy L.G."/>
            <person name="Floudas D."/>
            <person name="Copeland A."/>
            <person name="Barry K.W."/>
            <person name="Cichocki N."/>
            <person name="Veneault-Fourrey C."/>
            <person name="LaButti K."/>
            <person name="Lindquist E.A."/>
            <person name="Lipzen A."/>
            <person name="Lundell T."/>
            <person name="Morin E."/>
            <person name="Murat C."/>
            <person name="Riley R."/>
            <person name="Ohm R."/>
            <person name="Sun H."/>
            <person name="Tunlid A."/>
            <person name="Henrissat B."/>
            <person name="Grigoriev I.V."/>
            <person name="Hibbett D.S."/>
            <person name="Martin F."/>
        </authorList>
    </citation>
    <scope>NUCLEOTIDE SEQUENCE [LARGE SCALE GENOMIC DNA]</scope>
    <source>
        <strain evidence="15">MUT 4182</strain>
    </source>
</reference>
<comment type="cofactor">
    <cofactor evidence="3">
        <name>Fe(2+)</name>
        <dbReference type="ChEBI" id="CHEBI:29033"/>
    </cofactor>
</comment>
<dbReference type="GO" id="GO:0000398">
    <property type="term" value="P:mRNA splicing, via spliceosome"/>
    <property type="evidence" value="ECO:0007669"/>
    <property type="project" value="TreeGrafter"/>
</dbReference>
<dbReference type="Pfam" id="PF00149">
    <property type="entry name" value="Metallophos"/>
    <property type="match status" value="1"/>
</dbReference>
<dbReference type="Gene3D" id="3.60.21.10">
    <property type="match status" value="1"/>
</dbReference>
<dbReference type="InterPro" id="IPR029052">
    <property type="entry name" value="Metallo-depent_PP-like"/>
</dbReference>
<organism evidence="14 15">
    <name type="scientific">Tulasnella calospora MUT 4182</name>
    <dbReference type="NCBI Taxonomy" id="1051891"/>
    <lineage>
        <taxon>Eukaryota</taxon>
        <taxon>Fungi</taxon>
        <taxon>Dikarya</taxon>
        <taxon>Basidiomycota</taxon>
        <taxon>Agaricomycotina</taxon>
        <taxon>Agaricomycetes</taxon>
        <taxon>Cantharellales</taxon>
        <taxon>Tulasnellaceae</taxon>
        <taxon>Tulasnella</taxon>
    </lineage>
</organism>
<accession>A0A0C3Q4G4</accession>
<dbReference type="CDD" id="cd00844">
    <property type="entry name" value="MPP_Dbr1_N"/>
    <property type="match status" value="1"/>
</dbReference>
<keyword evidence="9" id="KW-0862">Zinc</keyword>
<gene>
    <name evidence="14" type="ORF">M407DRAFT_84663</name>
</gene>
<evidence type="ECO:0000256" key="11">
    <source>
        <dbReference type="ARBA" id="ARBA00023211"/>
    </source>
</evidence>
<keyword evidence="8" id="KW-0378">Hydrolase</keyword>
<dbReference type="Pfam" id="PF05011">
    <property type="entry name" value="DBR1"/>
    <property type="match status" value="1"/>
</dbReference>
<keyword evidence="15" id="KW-1185">Reference proteome</keyword>
<evidence type="ECO:0000256" key="3">
    <source>
        <dbReference type="ARBA" id="ARBA00001954"/>
    </source>
</evidence>
<evidence type="ECO:0000313" key="15">
    <source>
        <dbReference type="Proteomes" id="UP000054248"/>
    </source>
</evidence>
<dbReference type="STRING" id="1051891.A0A0C3Q4G4"/>
<feature type="domain" description="Lariat debranching enzyme C-terminal" evidence="13">
    <location>
        <begin position="226"/>
        <end position="368"/>
    </location>
</feature>
<dbReference type="Proteomes" id="UP000054248">
    <property type="component" value="Unassembled WGS sequence"/>
</dbReference>
<dbReference type="OrthoDB" id="407609at2759"/>
<dbReference type="GO" id="GO:0008419">
    <property type="term" value="F:RNA lariat debranching enzyme activity"/>
    <property type="evidence" value="ECO:0007669"/>
    <property type="project" value="UniProtKB-ARBA"/>
</dbReference>
<comment type="similarity">
    <text evidence="5">Belongs to the lariat debranching enzyme family.</text>
</comment>
<evidence type="ECO:0000256" key="6">
    <source>
        <dbReference type="ARBA" id="ARBA00022664"/>
    </source>
</evidence>
<dbReference type="InterPro" id="IPR041816">
    <property type="entry name" value="Dbr1_N"/>
</dbReference>
<keyword evidence="7" id="KW-0479">Metal-binding</keyword>
<sequence>IAVEGCCHGKLDAIYDRIQQLERQNRYQVDLVLICGDFQAMRTQADLSTMACPPKYLEMGDFSKYYTGEKVAPIPTLIIGGNHEASNHLWELYHGGFLAPNMYYLGAAGVVQFNGIRIAGLSGIYKDRDYEIGHYEKLPYDRSSMRSIYHVRQYDVQRTLQLSPVDICLSHDWPQSIERHGDYDDLMRRMPRFRHDAEAGKLGSPPLLEILKKVRPSRWFSGHMHVKFEATVKHEGETKFLALDQCLPNRDYLEIMDFPTRPNNDPPKFTFDTEWLGVVRATHQYFSRTKQQQSLPQDNVLKSLIEENIRWVKENVGESKDITEVQAFTATSPGPDPAFRGNDYPQPISYTNPQTVAFCEMLGIPNKIN</sequence>
<keyword evidence="12" id="KW-0539">Nucleus</keyword>
<evidence type="ECO:0000256" key="9">
    <source>
        <dbReference type="ARBA" id="ARBA00022833"/>
    </source>
</evidence>
<protein>
    <recommendedName>
        <fullName evidence="13">Lariat debranching enzyme C-terminal domain-containing protein</fullName>
    </recommendedName>
</protein>
<reference evidence="14 15" key="1">
    <citation type="submission" date="2014-04" db="EMBL/GenBank/DDBJ databases">
        <authorList>
            <consortium name="DOE Joint Genome Institute"/>
            <person name="Kuo A."/>
            <person name="Girlanda M."/>
            <person name="Perotto S."/>
            <person name="Kohler A."/>
            <person name="Nagy L.G."/>
            <person name="Floudas D."/>
            <person name="Copeland A."/>
            <person name="Barry K.W."/>
            <person name="Cichocki N."/>
            <person name="Veneault-Fourrey C."/>
            <person name="LaButti K."/>
            <person name="Lindquist E.A."/>
            <person name="Lipzen A."/>
            <person name="Lundell T."/>
            <person name="Morin E."/>
            <person name="Murat C."/>
            <person name="Sun H."/>
            <person name="Tunlid A."/>
            <person name="Henrissat B."/>
            <person name="Grigoriev I.V."/>
            <person name="Hibbett D.S."/>
            <person name="Martin F."/>
            <person name="Nordberg H.P."/>
            <person name="Cantor M.N."/>
            <person name="Hua S.X."/>
        </authorList>
    </citation>
    <scope>NUCLEOTIDE SEQUENCE [LARGE SCALE GENOMIC DNA]</scope>
    <source>
        <strain evidence="14 15">MUT 4182</strain>
    </source>
</reference>
<evidence type="ECO:0000256" key="5">
    <source>
        <dbReference type="ARBA" id="ARBA00006045"/>
    </source>
</evidence>
<dbReference type="PANTHER" id="PTHR12849">
    <property type="entry name" value="RNA LARIAT DEBRANCHING ENZYME"/>
    <property type="match status" value="1"/>
</dbReference>
<evidence type="ECO:0000256" key="8">
    <source>
        <dbReference type="ARBA" id="ARBA00022801"/>
    </source>
</evidence>
<comment type="cofactor">
    <cofactor evidence="1">
        <name>Mn(2+)</name>
        <dbReference type="ChEBI" id="CHEBI:29035"/>
    </cofactor>
</comment>
<evidence type="ECO:0000256" key="12">
    <source>
        <dbReference type="ARBA" id="ARBA00023242"/>
    </source>
</evidence>
<dbReference type="GO" id="GO:0046872">
    <property type="term" value="F:metal ion binding"/>
    <property type="evidence" value="ECO:0007669"/>
    <property type="project" value="UniProtKB-KW"/>
</dbReference>
<dbReference type="EMBL" id="KN823348">
    <property type="protein sequence ID" value="KIO17729.1"/>
    <property type="molecule type" value="Genomic_DNA"/>
</dbReference>
<dbReference type="InterPro" id="IPR004843">
    <property type="entry name" value="Calcineurin-like_PHP"/>
</dbReference>
<evidence type="ECO:0000256" key="7">
    <source>
        <dbReference type="ARBA" id="ARBA00022723"/>
    </source>
</evidence>
<name>A0A0C3Q4G4_9AGAM</name>
<proteinExistence type="inferred from homology"/>
<keyword evidence="10" id="KW-0408">Iron</keyword>
<dbReference type="GO" id="GO:0005634">
    <property type="term" value="C:nucleus"/>
    <property type="evidence" value="ECO:0007669"/>
    <property type="project" value="UniProtKB-SubCell"/>
</dbReference>
<evidence type="ECO:0000313" key="14">
    <source>
        <dbReference type="EMBL" id="KIO17729.1"/>
    </source>
</evidence>
<comment type="subcellular location">
    <subcellularLocation>
        <location evidence="4">Nucleus</location>
    </subcellularLocation>
</comment>
<evidence type="ECO:0000256" key="2">
    <source>
        <dbReference type="ARBA" id="ARBA00001947"/>
    </source>
</evidence>
<dbReference type="SMART" id="SM01124">
    <property type="entry name" value="DBR1"/>
    <property type="match status" value="1"/>
</dbReference>
<evidence type="ECO:0000259" key="13">
    <source>
        <dbReference type="SMART" id="SM01124"/>
    </source>
</evidence>
<dbReference type="PANTHER" id="PTHR12849:SF0">
    <property type="entry name" value="LARIAT DEBRANCHING ENZYME"/>
    <property type="match status" value="1"/>
</dbReference>
<dbReference type="HOGENOM" id="CLU_005893_1_0_1"/>
<evidence type="ECO:0000256" key="10">
    <source>
        <dbReference type="ARBA" id="ARBA00023004"/>
    </source>
</evidence>
<comment type="cofactor">
    <cofactor evidence="2">
        <name>Zn(2+)</name>
        <dbReference type="ChEBI" id="CHEBI:29105"/>
    </cofactor>
</comment>
<evidence type="ECO:0000256" key="1">
    <source>
        <dbReference type="ARBA" id="ARBA00001936"/>
    </source>
</evidence>
<keyword evidence="11" id="KW-0464">Manganese</keyword>